<evidence type="ECO:0000313" key="5">
    <source>
        <dbReference type="Proteomes" id="UP001183202"/>
    </source>
</evidence>
<accession>A0ABU2ND01</accession>
<dbReference type="PANTHER" id="PTHR33495">
    <property type="entry name" value="ANTI-SIGMA FACTOR ANTAGONIST TM_1081-RELATED-RELATED"/>
    <property type="match status" value="1"/>
</dbReference>
<dbReference type="InterPro" id="IPR003658">
    <property type="entry name" value="Anti-sigma_ant"/>
</dbReference>
<name>A0ABU2ND01_9PSEU</name>
<dbReference type="PANTHER" id="PTHR33495:SF2">
    <property type="entry name" value="ANTI-SIGMA FACTOR ANTAGONIST TM_1081-RELATED"/>
    <property type="match status" value="1"/>
</dbReference>
<dbReference type="PROSITE" id="PS50801">
    <property type="entry name" value="STAS"/>
    <property type="match status" value="1"/>
</dbReference>
<dbReference type="NCBIfam" id="TIGR00377">
    <property type="entry name" value="ant_ant_sig"/>
    <property type="match status" value="1"/>
</dbReference>
<feature type="domain" description="STAS" evidence="3">
    <location>
        <begin position="42"/>
        <end position="151"/>
    </location>
</feature>
<protein>
    <recommendedName>
        <fullName evidence="2">Anti-sigma factor antagonist</fullName>
    </recommendedName>
</protein>
<evidence type="ECO:0000256" key="1">
    <source>
        <dbReference type="ARBA" id="ARBA00009013"/>
    </source>
</evidence>
<dbReference type="EMBL" id="JAVREJ010000015">
    <property type="protein sequence ID" value="MDT0351827.1"/>
    <property type="molecule type" value="Genomic_DNA"/>
</dbReference>
<evidence type="ECO:0000313" key="4">
    <source>
        <dbReference type="EMBL" id="MDT0351827.1"/>
    </source>
</evidence>
<dbReference type="Pfam" id="PF01740">
    <property type="entry name" value="STAS"/>
    <property type="match status" value="1"/>
</dbReference>
<dbReference type="RefSeq" id="WP_311558304.1">
    <property type="nucleotide sequence ID" value="NZ_JAVREJ010000015.1"/>
</dbReference>
<evidence type="ECO:0000256" key="2">
    <source>
        <dbReference type="RuleBase" id="RU003749"/>
    </source>
</evidence>
<proteinExistence type="inferred from homology"/>
<dbReference type="CDD" id="cd07043">
    <property type="entry name" value="STAS_anti-anti-sigma_factors"/>
    <property type="match status" value="1"/>
</dbReference>
<sequence>MLPPPRGPRDRSPTYLGDLESGFDADFDGGFDADFDEAGTPLAVAVDDRGGVFVVHADGEVDLSTAPLLDGALDAGLASGRRTVVVDLRQVSFIDCTGIGLLTRARCQARRQGIQLHIRAGRAVARTAALLDLTVTLGLHETLAMGTERSA</sequence>
<dbReference type="InterPro" id="IPR002645">
    <property type="entry name" value="STAS_dom"/>
</dbReference>
<comment type="caution">
    <text evidence="4">The sequence shown here is derived from an EMBL/GenBank/DDBJ whole genome shotgun (WGS) entry which is preliminary data.</text>
</comment>
<keyword evidence="5" id="KW-1185">Reference proteome</keyword>
<dbReference type="SUPFAM" id="SSF52091">
    <property type="entry name" value="SpoIIaa-like"/>
    <property type="match status" value="1"/>
</dbReference>
<comment type="similarity">
    <text evidence="1 2">Belongs to the anti-sigma-factor antagonist family.</text>
</comment>
<evidence type="ECO:0000259" key="3">
    <source>
        <dbReference type="PROSITE" id="PS50801"/>
    </source>
</evidence>
<dbReference type="Gene3D" id="3.30.750.24">
    <property type="entry name" value="STAS domain"/>
    <property type="match status" value="1"/>
</dbReference>
<reference evidence="5" key="1">
    <citation type="submission" date="2023-07" db="EMBL/GenBank/DDBJ databases">
        <title>30 novel species of actinomycetes from the DSMZ collection.</title>
        <authorList>
            <person name="Nouioui I."/>
        </authorList>
    </citation>
    <scope>NUCLEOTIDE SEQUENCE [LARGE SCALE GENOMIC DNA]</scope>
    <source>
        <strain evidence="5">DSM 45834</strain>
    </source>
</reference>
<gene>
    <name evidence="4" type="ORF">RM445_20075</name>
</gene>
<organism evidence="4 5">
    <name type="scientific">Pseudonocardia charpentierae</name>
    <dbReference type="NCBI Taxonomy" id="3075545"/>
    <lineage>
        <taxon>Bacteria</taxon>
        <taxon>Bacillati</taxon>
        <taxon>Actinomycetota</taxon>
        <taxon>Actinomycetes</taxon>
        <taxon>Pseudonocardiales</taxon>
        <taxon>Pseudonocardiaceae</taxon>
        <taxon>Pseudonocardia</taxon>
    </lineage>
</organism>
<dbReference type="Proteomes" id="UP001183202">
    <property type="component" value="Unassembled WGS sequence"/>
</dbReference>
<dbReference type="InterPro" id="IPR036513">
    <property type="entry name" value="STAS_dom_sf"/>
</dbReference>